<sequence>MASIQAHPKRTVYVHNLPDKIKDEDLRRSLYGVFSQFGGILEVVTRKTIKTRGQAWIVFQDVASAANAIRQMDSFLFYDKLLRVSFAVSDSDAVAKMLGEYKPCMRRSQTTSTPDTTEPHNILLLINLPVDTDEKRLQVIFGQFPGLKEVRLIQNRHDVAFVEYVEIHQATQAMNSLQGYLIDPDHPMKIVYAKK</sequence>
<feature type="domain" description="RRM" evidence="11">
    <location>
        <begin position="121"/>
        <end position="195"/>
    </location>
</feature>
<evidence type="ECO:0000256" key="2">
    <source>
        <dbReference type="ARBA" id="ARBA00007243"/>
    </source>
</evidence>
<dbReference type="EMBL" id="JALNTZ010003836">
    <property type="protein sequence ID" value="KAJ3615877.1"/>
    <property type="molecule type" value="Genomic_DNA"/>
</dbReference>
<dbReference type="Gene3D" id="3.30.70.330">
    <property type="match status" value="2"/>
</dbReference>
<dbReference type="GO" id="GO:0008380">
    <property type="term" value="P:RNA splicing"/>
    <property type="evidence" value="ECO:0007669"/>
    <property type="project" value="UniProtKB-KW"/>
</dbReference>
<evidence type="ECO:0000313" key="13">
    <source>
        <dbReference type="Proteomes" id="UP001168821"/>
    </source>
</evidence>
<evidence type="ECO:0000256" key="10">
    <source>
        <dbReference type="PROSITE-ProRule" id="PRU00176"/>
    </source>
</evidence>
<comment type="subcellular location">
    <subcellularLocation>
        <location evidence="1">Nucleus</location>
    </subcellularLocation>
</comment>
<evidence type="ECO:0000256" key="4">
    <source>
        <dbReference type="ARBA" id="ARBA00022728"/>
    </source>
</evidence>
<dbReference type="SMART" id="SM00360">
    <property type="entry name" value="RRM"/>
    <property type="match status" value="2"/>
</dbReference>
<keyword evidence="6 10" id="KW-0694">RNA-binding</keyword>
<dbReference type="AlphaFoldDB" id="A0AA38LYZ0"/>
<dbReference type="InterPro" id="IPR012677">
    <property type="entry name" value="Nucleotide-bd_a/b_plait_sf"/>
</dbReference>
<dbReference type="PROSITE" id="PS50102">
    <property type="entry name" value="RRM"/>
    <property type="match status" value="2"/>
</dbReference>
<reference evidence="12" key="1">
    <citation type="journal article" date="2023" name="G3 (Bethesda)">
        <title>Whole genome assemblies of Zophobas morio and Tenebrio molitor.</title>
        <authorList>
            <person name="Kaur S."/>
            <person name="Stinson S.A."/>
            <person name="diCenzo G.C."/>
        </authorList>
    </citation>
    <scope>NUCLEOTIDE SEQUENCE</scope>
    <source>
        <strain evidence="12">QUZm001</strain>
    </source>
</reference>
<dbReference type="Proteomes" id="UP001168821">
    <property type="component" value="Unassembled WGS sequence"/>
</dbReference>
<dbReference type="CDD" id="cd12246">
    <property type="entry name" value="RRM1_U1A_like"/>
    <property type="match status" value="1"/>
</dbReference>
<keyword evidence="7" id="KW-0508">mRNA splicing</keyword>
<evidence type="ECO:0000256" key="6">
    <source>
        <dbReference type="ARBA" id="ARBA00022884"/>
    </source>
</evidence>
<dbReference type="GO" id="GO:0006397">
    <property type="term" value="P:mRNA processing"/>
    <property type="evidence" value="ECO:0007669"/>
    <property type="project" value="UniProtKB-KW"/>
</dbReference>
<dbReference type="Pfam" id="PF00076">
    <property type="entry name" value="RRM_1"/>
    <property type="match status" value="2"/>
</dbReference>
<keyword evidence="13" id="KW-1185">Reference proteome</keyword>
<keyword evidence="4" id="KW-0747">Spliceosome</keyword>
<dbReference type="GO" id="GO:0030532">
    <property type="term" value="C:small nuclear ribonucleoprotein complex"/>
    <property type="evidence" value="ECO:0007669"/>
    <property type="project" value="UniProtKB-ARBA"/>
</dbReference>
<gene>
    <name evidence="12" type="ORF">Zmor_012230</name>
</gene>
<evidence type="ECO:0000256" key="1">
    <source>
        <dbReference type="ARBA" id="ARBA00004123"/>
    </source>
</evidence>
<evidence type="ECO:0000256" key="9">
    <source>
        <dbReference type="ARBA" id="ARBA00023274"/>
    </source>
</evidence>
<comment type="caution">
    <text evidence="12">The sequence shown here is derived from an EMBL/GenBank/DDBJ whole genome shotgun (WGS) entry which is preliminary data.</text>
</comment>
<keyword evidence="3" id="KW-0507">mRNA processing</keyword>
<evidence type="ECO:0000256" key="3">
    <source>
        <dbReference type="ARBA" id="ARBA00022664"/>
    </source>
</evidence>
<keyword evidence="9" id="KW-0687">Ribonucleoprotein</keyword>
<dbReference type="SUPFAM" id="SSF54928">
    <property type="entry name" value="RNA-binding domain, RBD"/>
    <property type="match status" value="1"/>
</dbReference>
<dbReference type="InterPro" id="IPR035979">
    <property type="entry name" value="RBD_domain_sf"/>
</dbReference>
<protein>
    <recommendedName>
        <fullName evidence="11">RRM domain-containing protein</fullName>
    </recommendedName>
</protein>
<dbReference type="GO" id="GO:0003723">
    <property type="term" value="F:RNA binding"/>
    <property type="evidence" value="ECO:0007669"/>
    <property type="project" value="UniProtKB-UniRule"/>
</dbReference>
<keyword evidence="5" id="KW-0677">Repeat</keyword>
<dbReference type="FunFam" id="3.30.70.330:FF:000039">
    <property type="entry name" value="U1 small nuclear ribonucleoprotein A"/>
    <property type="match status" value="1"/>
</dbReference>
<accession>A0AA38LYZ0</accession>
<organism evidence="12 13">
    <name type="scientific">Zophobas morio</name>
    <dbReference type="NCBI Taxonomy" id="2755281"/>
    <lineage>
        <taxon>Eukaryota</taxon>
        <taxon>Metazoa</taxon>
        <taxon>Ecdysozoa</taxon>
        <taxon>Arthropoda</taxon>
        <taxon>Hexapoda</taxon>
        <taxon>Insecta</taxon>
        <taxon>Pterygota</taxon>
        <taxon>Neoptera</taxon>
        <taxon>Endopterygota</taxon>
        <taxon>Coleoptera</taxon>
        <taxon>Polyphaga</taxon>
        <taxon>Cucujiformia</taxon>
        <taxon>Tenebrionidae</taxon>
        <taxon>Zophobas</taxon>
    </lineage>
</organism>
<dbReference type="PANTHER" id="PTHR10501">
    <property type="entry name" value="U1 SMALL NUCLEAR RIBONUCLEOPROTEIN A/U2 SMALL NUCLEAR RIBONUCLEOPROTEIN B"/>
    <property type="match status" value="1"/>
</dbReference>
<evidence type="ECO:0000313" key="12">
    <source>
        <dbReference type="EMBL" id="KAJ3615877.1"/>
    </source>
</evidence>
<keyword evidence="8" id="KW-0539">Nucleus</keyword>
<feature type="domain" description="RRM" evidence="11">
    <location>
        <begin position="10"/>
        <end position="89"/>
    </location>
</feature>
<dbReference type="GO" id="GO:0005681">
    <property type="term" value="C:spliceosomal complex"/>
    <property type="evidence" value="ECO:0007669"/>
    <property type="project" value="UniProtKB-KW"/>
</dbReference>
<dbReference type="FunFam" id="3.30.70.330:FF:000029">
    <property type="entry name" value="U2 small nuclear ribonucleoprotein B"/>
    <property type="match status" value="1"/>
</dbReference>
<proteinExistence type="inferred from homology"/>
<evidence type="ECO:0000256" key="7">
    <source>
        <dbReference type="ARBA" id="ARBA00023187"/>
    </source>
</evidence>
<name>A0AA38LYZ0_9CUCU</name>
<evidence type="ECO:0000259" key="11">
    <source>
        <dbReference type="PROSITE" id="PS50102"/>
    </source>
</evidence>
<comment type="similarity">
    <text evidence="2">Belongs to the RRM U1 A/B'' family.</text>
</comment>
<evidence type="ECO:0000256" key="8">
    <source>
        <dbReference type="ARBA" id="ARBA00023242"/>
    </source>
</evidence>
<dbReference type="InterPro" id="IPR000504">
    <property type="entry name" value="RRM_dom"/>
</dbReference>
<evidence type="ECO:0000256" key="5">
    <source>
        <dbReference type="ARBA" id="ARBA00022737"/>
    </source>
</evidence>